<dbReference type="PANTHER" id="PTHR11884:SF1">
    <property type="entry name" value="GOLGI APPARATUS PROTEIN 1"/>
    <property type="match status" value="1"/>
</dbReference>
<keyword evidence="2" id="KW-1185">Reference proteome</keyword>
<comment type="caution">
    <text evidence="1">The sequence shown here is derived from an EMBL/GenBank/DDBJ whole genome shotgun (WGS) entry which is preliminary data.</text>
</comment>
<accession>A0A8T0F8V3</accession>
<dbReference type="GO" id="GO:0017134">
    <property type="term" value="F:fibroblast growth factor binding"/>
    <property type="evidence" value="ECO:0007669"/>
    <property type="project" value="TreeGrafter"/>
</dbReference>
<dbReference type="Proteomes" id="UP000807504">
    <property type="component" value="Unassembled WGS sequence"/>
</dbReference>
<name>A0A8T0F8V3_ARGBR</name>
<protein>
    <submittedName>
        <fullName evidence="1">Golgi apparatus protein 1 like protein</fullName>
    </submittedName>
</protein>
<reference evidence="1" key="1">
    <citation type="journal article" date="2020" name="bioRxiv">
        <title>Chromosome-level reference genome of the European wasp spider Argiope bruennichi: a resource for studies on range expansion and evolutionary adaptation.</title>
        <authorList>
            <person name="Sheffer M.M."/>
            <person name="Hoppe A."/>
            <person name="Krehenwinkel H."/>
            <person name="Uhl G."/>
            <person name="Kuss A.W."/>
            <person name="Jensen L."/>
            <person name="Jensen C."/>
            <person name="Gillespie R.G."/>
            <person name="Hoff K.J."/>
            <person name="Prost S."/>
        </authorList>
    </citation>
    <scope>NUCLEOTIDE SEQUENCE</scope>
</reference>
<gene>
    <name evidence="1" type="ORF">HNY73_008474</name>
</gene>
<organism evidence="1 2">
    <name type="scientific">Argiope bruennichi</name>
    <name type="common">Wasp spider</name>
    <name type="synonym">Aranea bruennichi</name>
    <dbReference type="NCBI Taxonomy" id="94029"/>
    <lineage>
        <taxon>Eukaryota</taxon>
        <taxon>Metazoa</taxon>
        <taxon>Ecdysozoa</taxon>
        <taxon>Arthropoda</taxon>
        <taxon>Chelicerata</taxon>
        <taxon>Arachnida</taxon>
        <taxon>Araneae</taxon>
        <taxon>Araneomorphae</taxon>
        <taxon>Entelegynae</taxon>
        <taxon>Araneoidea</taxon>
        <taxon>Araneidae</taxon>
        <taxon>Argiope</taxon>
    </lineage>
</organism>
<proteinExistence type="predicted"/>
<dbReference type="PANTHER" id="PTHR11884">
    <property type="entry name" value="SELECTIN LIGAND RELATED"/>
    <property type="match status" value="1"/>
</dbReference>
<dbReference type="EMBL" id="JABXBU010000015">
    <property type="protein sequence ID" value="KAF8786802.1"/>
    <property type="molecule type" value="Genomic_DNA"/>
</dbReference>
<sequence>MVANIKDVLKSDNKLSFASKPRFKITTSSPSRIKLSETPECTDDIRHLCPTSILNNNFAVLDCLQNDKQREDADLSPQCHHLIWTFKRNLTVDNRFVTTAKHMCKKFLETVRFPPFQGETIECLSKQTEKLTPQCRHEILRIAELQGDGLPLIDLFFGLGREGWERFLENGKRGKGRVYRCY</sequence>
<evidence type="ECO:0000313" key="2">
    <source>
        <dbReference type="Proteomes" id="UP000807504"/>
    </source>
</evidence>
<dbReference type="InterPro" id="IPR039728">
    <property type="entry name" value="GLG1"/>
</dbReference>
<reference evidence="1" key="2">
    <citation type="submission" date="2020-06" db="EMBL/GenBank/DDBJ databases">
        <authorList>
            <person name="Sheffer M."/>
        </authorList>
    </citation>
    <scope>NUCLEOTIDE SEQUENCE</scope>
</reference>
<evidence type="ECO:0000313" key="1">
    <source>
        <dbReference type="EMBL" id="KAF8786802.1"/>
    </source>
</evidence>
<dbReference type="AlphaFoldDB" id="A0A8T0F8V3"/>
<dbReference type="GO" id="GO:0000139">
    <property type="term" value="C:Golgi membrane"/>
    <property type="evidence" value="ECO:0007669"/>
    <property type="project" value="TreeGrafter"/>
</dbReference>